<dbReference type="InterPro" id="IPR029065">
    <property type="entry name" value="Enolase_C-like"/>
</dbReference>
<dbReference type="InterPro" id="IPR013341">
    <property type="entry name" value="Mandelate_racemase_N_dom"/>
</dbReference>
<dbReference type="Gene3D" id="3.20.20.120">
    <property type="entry name" value="Enolase-like C-terminal domain"/>
    <property type="match status" value="1"/>
</dbReference>
<comment type="catalytic activity">
    <reaction evidence="1">
        <text>D-glucarate = 5-dehydro-4-deoxy-D-glucarate + H2O</text>
        <dbReference type="Rhea" id="RHEA:14573"/>
        <dbReference type="ChEBI" id="CHEBI:15377"/>
        <dbReference type="ChEBI" id="CHEBI:30612"/>
        <dbReference type="ChEBI" id="CHEBI:42819"/>
        <dbReference type="EC" id="4.2.1.40"/>
    </reaction>
</comment>
<dbReference type="SFLD" id="SFLDS00001">
    <property type="entry name" value="Enolase"/>
    <property type="match status" value="1"/>
</dbReference>
<name>A0A2S2BNS1_9NOCA</name>
<feature type="active site" description="Proton acceptor" evidence="9">
    <location>
        <position position="194"/>
    </location>
</feature>
<evidence type="ECO:0000313" key="11">
    <source>
        <dbReference type="EMBL" id="AWK70275.1"/>
    </source>
</evidence>
<keyword evidence="6" id="KW-0479">Metal-binding</keyword>
<dbReference type="OrthoDB" id="193563at2"/>
<protein>
    <recommendedName>
        <fullName evidence="5">glucarate dehydratase</fullName>
        <ecNumber evidence="5">4.2.1.40</ecNumber>
    </recommendedName>
</protein>
<dbReference type="Gene3D" id="3.30.390.10">
    <property type="entry name" value="Enolase-like, N-terminal domain"/>
    <property type="match status" value="1"/>
</dbReference>
<keyword evidence="12" id="KW-1185">Reference proteome</keyword>
<reference evidence="11 12" key="1">
    <citation type="submission" date="2017-05" db="EMBL/GenBank/DDBJ databases">
        <title>Isolation of Rhodococcus sp. S2-17 biodegrading of BP-3.</title>
        <authorList>
            <person name="Lee Y."/>
            <person name="Kim K.H."/>
            <person name="Chun B.H."/>
            <person name="Jung H.S."/>
            <person name="Jeon C.O."/>
        </authorList>
    </citation>
    <scope>NUCLEOTIDE SEQUENCE [LARGE SCALE GENOMIC DNA]</scope>
    <source>
        <strain evidence="11 12">S2-17</strain>
    </source>
</reference>
<comment type="pathway">
    <text evidence="3">Carbohydrate acid metabolism; D-glucarate degradation; 2,5-dioxopentanoate from D-glucarate: step 1/2.</text>
</comment>
<dbReference type="EC" id="4.2.1.40" evidence="5"/>
<sequence>MSSEPIRITGARITPVAFVDPPLLNTVGVHQPYALRAIIQLDTDSGLVGLGETYADTAHLARLQAAAEFITGLDVFSLNTIRAVIDAKIATLSITGGDGVAGMITTASTTDRVFSPFEVACLDVQGKALGRPVSDLLGGKVRDTVPFSAYLFYKWAGHPGAHPDEWGEALDPDGLVRQAQKMIGEYGFKAIKVKGGVFSPEEETAGIKALRAAFPDLPLRLDPNAAWTVDTSIRVASELDGIVEYLEDPTPGLDGMAEVAREAKMPLATNMCVVAFDQLKPAVLKDSVQVVLSDHHYWGGLQRSRLLAGICDNFGLGLSMHSNSHLGISLAAMVHLAGATPNLTYACDTHWPWKTEDVVKPGVLTFVDGAVAVPTTPGLGVEIDEDALGALHEQYLDCGVRDRDDTGYMQSIDPAFENTCPRW</sequence>
<keyword evidence="7" id="KW-0460">Magnesium</keyword>
<evidence type="ECO:0000256" key="4">
    <source>
        <dbReference type="ARBA" id="ARBA00009938"/>
    </source>
</evidence>
<dbReference type="GO" id="GO:0008872">
    <property type="term" value="F:glucarate dehydratase activity"/>
    <property type="evidence" value="ECO:0007669"/>
    <property type="project" value="UniProtKB-EC"/>
</dbReference>
<evidence type="ECO:0000256" key="3">
    <source>
        <dbReference type="ARBA" id="ARBA00005183"/>
    </source>
</evidence>
<evidence type="ECO:0000313" key="12">
    <source>
        <dbReference type="Proteomes" id="UP000245711"/>
    </source>
</evidence>
<evidence type="ECO:0000256" key="1">
    <source>
        <dbReference type="ARBA" id="ARBA00001426"/>
    </source>
</evidence>
<dbReference type="RefSeq" id="WP_109325510.1">
    <property type="nucleotide sequence ID" value="NZ_CP021354.1"/>
</dbReference>
<dbReference type="SUPFAM" id="SSF51604">
    <property type="entry name" value="Enolase C-terminal domain-like"/>
    <property type="match status" value="1"/>
</dbReference>
<dbReference type="GO" id="GO:0046872">
    <property type="term" value="F:metal ion binding"/>
    <property type="evidence" value="ECO:0007669"/>
    <property type="project" value="UniProtKB-KW"/>
</dbReference>
<proteinExistence type="inferred from homology"/>
<dbReference type="AlphaFoldDB" id="A0A2S2BNS1"/>
<evidence type="ECO:0000256" key="2">
    <source>
        <dbReference type="ARBA" id="ARBA00001946"/>
    </source>
</evidence>
<evidence type="ECO:0000256" key="8">
    <source>
        <dbReference type="ARBA" id="ARBA00023239"/>
    </source>
</evidence>
<evidence type="ECO:0000256" key="7">
    <source>
        <dbReference type="ARBA" id="ARBA00022842"/>
    </source>
</evidence>
<dbReference type="InterPro" id="IPR029017">
    <property type="entry name" value="Enolase-like_N"/>
</dbReference>
<feature type="domain" description="Mandelate racemase/muconate lactonizing enzyme C-terminal" evidence="10">
    <location>
        <begin position="172"/>
        <end position="266"/>
    </location>
</feature>
<feature type="active site" description="Proton acceptor" evidence="9">
    <location>
        <position position="321"/>
    </location>
</feature>
<dbReference type="SMART" id="SM00922">
    <property type="entry name" value="MR_MLE"/>
    <property type="match status" value="1"/>
</dbReference>
<dbReference type="InterPro" id="IPR036849">
    <property type="entry name" value="Enolase-like_C_sf"/>
</dbReference>
<dbReference type="Pfam" id="PF13378">
    <property type="entry name" value="MR_MLE_C"/>
    <property type="match status" value="1"/>
</dbReference>
<evidence type="ECO:0000256" key="6">
    <source>
        <dbReference type="ARBA" id="ARBA00022723"/>
    </source>
</evidence>
<keyword evidence="8" id="KW-0456">Lyase</keyword>
<dbReference type="InterPro" id="IPR013342">
    <property type="entry name" value="Mandelate_racemase_C"/>
</dbReference>
<dbReference type="Pfam" id="PF02746">
    <property type="entry name" value="MR_MLE_N"/>
    <property type="match status" value="1"/>
</dbReference>
<dbReference type="PANTHER" id="PTHR48080:SF4">
    <property type="entry name" value="GLUCARATE DEHYDRATASE"/>
    <property type="match status" value="1"/>
</dbReference>
<dbReference type="SFLD" id="SFLDG00055">
    <property type="entry name" value="glucarate_dehydratase"/>
    <property type="match status" value="1"/>
</dbReference>
<dbReference type="SUPFAM" id="SSF54826">
    <property type="entry name" value="Enolase N-terminal domain-like"/>
    <property type="match status" value="1"/>
</dbReference>
<dbReference type="InterPro" id="IPR034593">
    <property type="entry name" value="DgoD-like"/>
</dbReference>
<gene>
    <name evidence="11" type="ORF">CBI38_00460</name>
</gene>
<evidence type="ECO:0000259" key="10">
    <source>
        <dbReference type="SMART" id="SM00922"/>
    </source>
</evidence>
<accession>A0A2S2BNS1</accession>
<comment type="similarity">
    <text evidence="4">Belongs to the mandelate racemase/muconate lactonizing enzyme family. GlucD subfamily.</text>
</comment>
<dbReference type="EMBL" id="CP021354">
    <property type="protein sequence ID" value="AWK70275.1"/>
    <property type="molecule type" value="Genomic_DNA"/>
</dbReference>
<organism evidence="11 12">
    <name type="scientific">Rhodococcus oxybenzonivorans</name>
    <dbReference type="NCBI Taxonomy" id="1990687"/>
    <lineage>
        <taxon>Bacteria</taxon>
        <taxon>Bacillati</taxon>
        <taxon>Actinomycetota</taxon>
        <taxon>Actinomycetes</taxon>
        <taxon>Mycobacteriales</taxon>
        <taxon>Nocardiaceae</taxon>
        <taxon>Rhodococcus</taxon>
    </lineage>
</organism>
<comment type="cofactor">
    <cofactor evidence="2">
        <name>Mg(2+)</name>
        <dbReference type="ChEBI" id="CHEBI:18420"/>
    </cofactor>
</comment>
<dbReference type="Proteomes" id="UP000245711">
    <property type="component" value="Chromosome"/>
</dbReference>
<dbReference type="InterPro" id="IPR034598">
    <property type="entry name" value="GlucD-like"/>
</dbReference>
<dbReference type="CDD" id="cd03323">
    <property type="entry name" value="D-glucarate_dehydratase"/>
    <property type="match status" value="1"/>
</dbReference>
<evidence type="ECO:0000256" key="5">
    <source>
        <dbReference type="ARBA" id="ARBA00011973"/>
    </source>
</evidence>
<dbReference type="KEGG" id="roz:CBI38_00460"/>
<dbReference type="PANTHER" id="PTHR48080">
    <property type="entry name" value="D-GALACTONATE DEHYDRATASE-RELATED"/>
    <property type="match status" value="1"/>
</dbReference>
<evidence type="ECO:0000256" key="9">
    <source>
        <dbReference type="PIRSR" id="PIRSR634598-1"/>
    </source>
</evidence>